<keyword evidence="3" id="KW-1185">Reference proteome</keyword>
<evidence type="ECO:0000313" key="3">
    <source>
        <dbReference type="Proteomes" id="UP000298179"/>
    </source>
</evidence>
<sequence length="121" mass="13355">MDLSNLDLEKAANALLILITGLLTFFGIRRGMRGGGPASPAKPEHSTFEVAGAIVDSSAVRMLSREVTGQAIAITDQTKAIRDDTDVRRQQIETVKDQTRALLTLEEEIKELRHELSRRRG</sequence>
<reference evidence="2 3" key="1">
    <citation type="submission" date="2019-03" db="EMBL/GenBank/DDBJ databases">
        <title>Jiella endophytica sp. nov., a novel endophytic bacterium isolated from root of Ficus microcarpa Linn. f.</title>
        <authorList>
            <person name="Tuo L."/>
        </authorList>
    </citation>
    <scope>NUCLEOTIDE SEQUENCE [LARGE SCALE GENOMIC DNA]</scope>
    <source>
        <strain evidence="2 3">CBS5Q-3</strain>
    </source>
</reference>
<proteinExistence type="predicted"/>
<keyword evidence="1" id="KW-0472">Membrane</keyword>
<evidence type="ECO:0000256" key="1">
    <source>
        <dbReference type="SAM" id="Phobius"/>
    </source>
</evidence>
<accession>A0A4Y8RGY1</accession>
<name>A0A4Y8RGY1_9HYPH</name>
<dbReference type="Proteomes" id="UP000298179">
    <property type="component" value="Unassembled WGS sequence"/>
</dbReference>
<protein>
    <submittedName>
        <fullName evidence="2">Uncharacterized protein</fullName>
    </submittedName>
</protein>
<dbReference type="RefSeq" id="WP_134763312.1">
    <property type="nucleotide sequence ID" value="NZ_SOZD01000005.1"/>
</dbReference>
<gene>
    <name evidence="2" type="ORF">E3C22_18285</name>
</gene>
<evidence type="ECO:0000313" key="2">
    <source>
        <dbReference type="EMBL" id="TFF20837.1"/>
    </source>
</evidence>
<comment type="caution">
    <text evidence="2">The sequence shown here is derived from an EMBL/GenBank/DDBJ whole genome shotgun (WGS) entry which is preliminary data.</text>
</comment>
<feature type="transmembrane region" description="Helical" evidence="1">
    <location>
        <begin position="12"/>
        <end position="28"/>
    </location>
</feature>
<keyword evidence="1" id="KW-0812">Transmembrane</keyword>
<organism evidence="2 3">
    <name type="scientific">Jiella endophytica</name>
    <dbReference type="NCBI Taxonomy" id="2558362"/>
    <lineage>
        <taxon>Bacteria</taxon>
        <taxon>Pseudomonadati</taxon>
        <taxon>Pseudomonadota</taxon>
        <taxon>Alphaproteobacteria</taxon>
        <taxon>Hyphomicrobiales</taxon>
        <taxon>Aurantimonadaceae</taxon>
        <taxon>Jiella</taxon>
    </lineage>
</organism>
<dbReference type="AlphaFoldDB" id="A0A4Y8RGY1"/>
<keyword evidence="1" id="KW-1133">Transmembrane helix</keyword>
<dbReference type="EMBL" id="SOZD01000005">
    <property type="protein sequence ID" value="TFF20837.1"/>
    <property type="molecule type" value="Genomic_DNA"/>
</dbReference>